<name>A0A2K8QJ21_9GAMM</name>
<dbReference type="InterPro" id="IPR003819">
    <property type="entry name" value="TauD/TfdA-like"/>
</dbReference>
<keyword evidence="2" id="KW-1185">Reference proteome</keyword>
<organism evidence="1 2">
    <name type="scientific">Dickeya fangzhongdai</name>
    <dbReference type="NCBI Taxonomy" id="1778540"/>
    <lineage>
        <taxon>Bacteria</taxon>
        <taxon>Pseudomonadati</taxon>
        <taxon>Pseudomonadota</taxon>
        <taxon>Gammaproteobacteria</taxon>
        <taxon>Enterobacterales</taxon>
        <taxon>Pectobacteriaceae</taxon>
        <taxon>Dickeya</taxon>
    </lineage>
</organism>
<accession>A0A2K8QJ21</accession>
<dbReference type="GeneID" id="66563822"/>
<proteinExistence type="predicted"/>
<dbReference type="Gene3D" id="3.60.130.10">
    <property type="entry name" value="Clavaminate synthase-like"/>
    <property type="match status" value="1"/>
</dbReference>
<dbReference type="SUPFAM" id="SSF51197">
    <property type="entry name" value="Clavaminate synthase-like"/>
    <property type="match status" value="1"/>
</dbReference>
<dbReference type="Proteomes" id="UP000231901">
    <property type="component" value="Chromosome"/>
</dbReference>
<dbReference type="RefSeq" id="WP_038918122.1">
    <property type="nucleotide sequence ID" value="NZ_BMJF01000004.1"/>
</dbReference>
<gene>
    <name evidence="1" type="ORF">CVE23_05640</name>
</gene>
<dbReference type="Pfam" id="PF05141">
    <property type="entry name" value="DIT1_PvcA"/>
    <property type="match status" value="1"/>
</dbReference>
<dbReference type="AlphaFoldDB" id="A0A2K8QJ21"/>
<evidence type="ECO:0000313" key="1">
    <source>
        <dbReference type="EMBL" id="ATZ93503.1"/>
    </source>
</evidence>
<dbReference type="Pfam" id="PF02668">
    <property type="entry name" value="TauD"/>
    <property type="match status" value="1"/>
</dbReference>
<dbReference type="PANTHER" id="PTHR37285">
    <property type="entry name" value="SPORE WALL MATURATION PROTEIN DIT1"/>
    <property type="match status" value="1"/>
</dbReference>
<dbReference type="InterPro" id="IPR042098">
    <property type="entry name" value="TauD-like_sf"/>
</dbReference>
<evidence type="ECO:0000313" key="2">
    <source>
        <dbReference type="Proteomes" id="UP000231901"/>
    </source>
</evidence>
<dbReference type="KEGG" id="dfn:CVE23_05640"/>
<dbReference type="InterPro" id="IPR007817">
    <property type="entry name" value="Isocyanide_synthase_DIT1"/>
</dbReference>
<protein>
    <submittedName>
        <fullName evidence="1">Clavaminate synthase</fullName>
    </submittedName>
</protein>
<dbReference type="EMBL" id="CP025003">
    <property type="protein sequence ID" value="ATZ93503.1"/>
    <property type="molecule type" value="Genomic_DNA"/>
</dbReference>
<reference evidence="2" key="1">
    <citation type="journal article" date="2018" name="Genome Announc.">
        <title>Complete genome sequence of a Dickeya fangzhongdai type strain causing bleeding canker of pear tree trunks.</title>
        <authorList>
            <person name="Zhao Y."/>
            <person name="Tian Y."/>
            <person name="Li X."/>
            <person name="Hu B."/>
        </authorList>
    </citation>
    <scope>NUCLEOTIDE SEQUENCE [LARGE SCALE GENOMIC DNA]</scope>
    <source>
        <strain evidence="2">DSM 101947</strain>
    </source>
</reference>
<dbReference type="GO" id="GO:0016706">
    <property type="term" value="F:2-oxoglutarate-dependent dioxygenase activity"/>
    <property type="evidence" value="ECO:0007669"/>
    <property type="project" value="UniProtKB-ARBA"/>
</dbReference>
<sequence>MHDNLSETIGKIADIVKSYLVQAPNDRFEPEGRVLLEKQISAFLHAFEPVRFVLPGFPCKSPNVVDKSFGILPDYGDVISINRLESLAKAIQALYEPGCQVTILSDGTTFNDIVEVPDHTRKEYNHQLRALIQSPYIEWKELGDFFPETRSDDETRKALIKSAGLPYKGIADFIKRVGNHDELAATHDKICSYLYNDVRLNRQPQQSDEDYLSSVAEKAYQMMYRGQALSALVERAFPDAVRLSVHQYDNDGPKFTFGFADGLSTVRQPWHSVPVLSASGNVSLLGHASVDKNRHVLVTYQGRPWVYVESEDASAGKFDYELLKQPLFGLKIDDPQGLGVEALSPAFLAFLSAQFGFVCIKGVQFERSEQLETFCQPFGEIFQWQFGAVHVVKPEEKPSGFVHSLEKTPIHWDLSMIRLDHEQVGGNPWFTAERFMLYCKTPPKKGEGSTTVVDGRIVMEMVGPDVVKKWEDVHITYNTPMTYFGGKPRTYPLVYAHPKTGKKAFRYQEGSDSELQKFTVEVEGVSGQESRAFIEELDRLVYDERCMIAHDWDQGDLLIIDNWQTLHGRLPMTEASRSRELWRVQVF</sequence>
<dbReference type="PANTHER" id="PTHR37285:SF5">
    <property type="entry name" value="SPORE WALL MATURATION PROTEIN DIT1"/>
    <property type="match status" value="1"/>
</dbReference>